<dbReference type="PANTHER" id="PTHR46345:SF5">
    <property type="entry name" value="INVERTED FORMIN-2"/>
    <property type="match status" value="1"/>
</dbReference>
<dbReference type="Gene3D" id="1.20.58.2220">
    <property type="entry name" value="Formin, FH2 domain"/>
    <property type="match status" value="1"/>
</dbReference>
<reference evidence="5" key="2">
    <citation type="submission" date="2025-09" db="UniProtKB">
        <authorList>
            <consortium name="Ensembl"/>
        </authorList>
    </citation>
    <scope>IDENTIFICATION</scope>
</reference>
<sequence>MQSETGALLKQLNDAAKKVSNSLDEVKEQYSKILEENLKACESLSEKFTEIEKMRSDLAVYLCEDVGQLSLEELFGTIRTFRELFIKALKENKMRKEQAAKAEKRKKQLAEDESKRQKGENGKIIKKGIIPQDDGCIIDHLLADIRKGFSLRKTRPRCDSESLSSEMRRDTRPPGSGVKCADEGAATSAPTKPQTEDRQHPGGEVNGFISPSGETAQAPRLSAAQEGTAVPPNPPPGEPAIMTQTAPERPASLQDGPGPEKPATSVLDTKSPQVEVQPSLHTNSFSLDSAETSVLSPSSLSDSDLLEAVLDGASSLVPDVSDESGICKSIDVQEGSSITDDVKCSESTKGDHEISNLSEASGQNAGEEKEYVTVRECGEDEVGSKKPSEPKTNVVALDEGISGCDVPDGQEPEDLPSVSDEVSASVATEPKKQLKLFRRSKKRSKQGNSGKSGKGHTKHKSGCVLQ</sequence>
<evidence type="ECO:0000256" key="1">
    <source>
        <dbReference type="SAM" id="Coils"/>
    </source>
</evidence>
<dbReference type="STRING" id="8078.ENSFHEP00000007647"/>
<feature type="compositionally biased region" description="Basic residues" evidence="2">
    <location>
        <begin position="453"/>
        <end position="466"/>
    </location>
</feature>
<dbReference type="PANTHER" id="PTHR46345">
    <property type="entry name" value="INVERTED FORMIN-2"/>
    <property type="match status" value="1"/>
</dbReference>
<dbReference type="GO" id="GO:0003779">
    <property type="term" value="F:actin binding"/>
    <property type="evidence" value="ECO:0007669"/>
    <property type="project" value="InterPro"/>
</dbReference>
<organism evidence="5 6">
    <name type="scientific">Fundulus heteroclitus</name>
    <name type="common">Killifish</name>
    <name type="synonym">Mummichog</name>
    <dbReference type="NCBI Taxonomy" id="8078"/>
    <lineage>
        <taxon>Eukaryota</taxon>
        <taxon>Metazoa</taxon>
        <taxon>Chordata</taxon>
        <taxon>Craniata</taxon>
        <taxon>Vertebrata</taxon>
        <taxon>Euteleostomi</taxon>
        <taxon>Actinopterygii</taxon>
        <taxon>Neopterygii</taxon>
        <taxon>Teleostei</taxon>
        <taxon>Neoteleostei</taxon>
        <taxon>Acanthomorphata</taxon>
        <taxon>Ovalentaria</taxon>
        <taxon>Atherinomorphae</taxon>
        <taxon>Cyprinodontiformes</taxon>
        <taxon>Fundulidae</taxon>
        <taxon>Fundulus</taxon>
    </lineage>
</organism>
<name>A0A3Q2P662_FUNHE</name>
<feature type="compositionally biased region" description="Basic and acidic residues" evidence="2">
    <location>
        <begin position="97"/>
        <end position="123"/>
    </location>
</feature>
<evidence type="ECO:0000313" key="6">
    <source>
        <dbReference type="Proteomes" id="UP000265000"/>
    </source>
</evidence>
<dbReference type="InterPro" id="IPR042201">
    <property type="entry name" value="FH2_Formin_sf"/>
</dbReference>
<proteinExistence type="predicted"/>
<dbReference type="AlphaFoldDB" id="A0A3Q2P662"/>
<feature type="region of interest" description="Disordered" evidence="2">
    <location>
        <begin position="337"/>
        <end position="466"/>
    </location>
</feature>
<feature type="compositionally biased region" description="Low complexity" evidence="2">
    <location>
        <begin position="289"/>
        <end position="298"/>
    </location>
</feature>
<keyword evidence="1" id="KW-0175">Coiled coil</keyword>
<evidence type="ECO:0000313" key="5">
    <source>
        <dbReference type="Ensembl" id="ENSFHEP00000007647.1"/>
    </source>
</evidence>
<accession>A0A3Q2P662</accession>
<dbReference type="Proteomes" id="UP000265000">
    <property type="component" value="Unplaced"/>
</dbReference>
<dbReference type="PROSITE" id="PS51444">
    <property type="entry name" value="FH2"/>
    <property type="match status" value="1"/>
</dbReference>
<feature type="compositionally biased region" description="Polar residues" evidence="2">
    <location>
        <begin position="266"/>
        <end position="287"/>
    </location>
</feature>
<evidence type="ECO:0000256" key="2">
    <source>
        <dbReference type="SAM" id="MobiDB-lite"/>
    </source>
</evidence>
<feature type="compositionally biased region" description="Basic and acidic residues" evidence="2">
    <location>
        <begin position="340"/>
        <end position="354"/>
    </location>
</feature>
<feature type="region of interest" description="Disordered" evidence="2">
    <location>
        <begin position="154"/>
        <end position="298"/>
    </location>
</feature>
<evidence type="ECO:0000259" key="3">
    <source>
        <dbReference type="PROSITE" id="PS51082"/>
    </source>
</evidence>
<feature type="compositionally biased region" description="Basic and acidic residues" evidence="2">
    <location>
        <begin position="156"/>
        <end position="172"/>
    </location>
</feature>
<feature type="region of interest" description="Disordered" evidence="2">
    <location>
        <begin position="97"/>
        <end position="125"/>
    </location>
</feature>
<feature type="compositionally biased region" description="Basic and acidic residues" evidence="2">
    <location>
        <begin position="366"/>
        <end position="389"/>
    </location>
</feature>
<dbReference type="GeneTree" id="ENSGT00940000155691"/>
<feature type="domain" description="WH2" evidence="3">
    <location>
        <begin position="139"/>
        <end position="154"/>
    </location>
</feature>
<evidence type="ECO:0000259" key="4">
    <source>
        <dbReference type="PROSITE" id="PS51444"/>
    </source>
</evidence>
<dbReference type="PROSITE" id="PS51082">
    <property type="entry name" value="WH2"/>
    <property type="match status" value="1"/>
</dbReference>
<dbReference type="SUPFAM" id="SSF101447">
    <property type="entry name" value="Formin homology 2 domain (FH2 domain)"/>
    <property type="match status" value="1"/>
</dbReference>
<keyword evidence="6" id="KW-1185">Reference proteome</keyword>
<reference evidence="5" key="1">
    <citation type="submission" date="2025-08" db="UniProtKB">
        <authorList>
            <consortium name="Ensembl"/>
        </authorList>
    </citation>
    <scope>IDENTIFICATION</scope>
</reference>
<evidence type="ECO:0008006" key="7">
    <source>
        <dbReference type="Google" id="ProtNLM"/>
    </source>
</evidence>
<feature type="compositionally biased region" description="Basic residues" evidence="2">
    <location>
        <begin position="433"/>
        <end position="445"/>
    </location>
</feature>
<dbReference type="InterPro" id="IPR015425">
    <property type="entry name" value="FH2_Formin"/>
</dbReference>
<dbReference type="Ensembl" id="ENSFHET00000003461.1">
    <property type="protein sequence ID" value="ENSFHEP00000007647.1"/>
    <property type="gene ID" value="ENSFHEG00000008771.1"/>
</dbReference>
<feature type="compositionally biased region" description="Polar residues" evidence="2">
    <location>
        <begin position="355"/>
        <end position="364"/>
    </location>
</feature>
<feature type="coiled-coil region" evidence="1">
    <location>
        <begin position="9"/>
        <end position="36"/>
    </location>
</feature>
<feature type="domain" description="FH2" evidence="4">
    <location>
        <begin position="1"/>
        <end position="111"/>
    </location>
</feature>
<protein>
    <recommendedName>
        <fullName evidence="7">Inverted formin-2</fullName>
    </recommendedName>
</protein>
<dbReference type="InterPro" id="IPR003124">
    <property type="entry name" value="WH2_dom"/>
</dbReference>